<evidence type="ECO:0000256" key="1">
    <source>
        <dbReference type="ARBA" id="ARBA00023015"/>
    </source>
</evidence>
<dbReference type="SUPFAM" id="SSF88659">
    <property type="entry name" value="Sigma3 and sigma4 domains of RNA polymerase sigma factors"/>
    <property type="match status" value="1"/>
</dbReference>
<dbReference type="Gene3D" id="1.10.601.10">
    <property type="entry name" value="RNA Polymerase Primary Sigma Factor"/>
    <property type="match status" value="1"/>
</dbReference>
<comment type="caution">
    <text evidence="6">The sequence shown here is derived from an EMBL/GenBank/DDBJ whole genome shotgun (WGS) entry which is preliminary data.</text>
</comment>
<dbReference type="PANTHER" id="PTHR30603">
    <property type="entry name" value="RNA POLYMERASE SIGMA FACTOR RPO"/>
    <property type="match status" value="1"/>
</dbReference>
<dbReference type="PROSITE" id="PS00716">
    <property type="entry name" value="SIGMA70_2"/>
    <property type="match status" value="1"/>
</dbReference>
<evidence type="ECO:0000313" key="7">
    <source>
        <dbReference type="Proteomes" id="UP001299876"/>
    </source>
</evidence>
<evidence type="ECO:0000259" key="5">
    <source>
        <dbReference type="PROSITE" id="PS00716"/>
    </source>
</evidence>
<dbReference type="EMBL" id="JAKNRW010000001">
    <property type="protein sequence ID" value="MCK1788664.1"/>
    <property type="molecule type" value="Genomic_DNA"/>
</dbReference>
<dbReference type="InterPro" id="IPR036388">
    <property type="entry name" value="WH-like_DNA-bd_sf"/>
</dbReference>
<dbReference type="InterPro" id="IPR014284">
    <property type="entry name" value="RNA_pol_sigma-70_dom"/>
</dbReference>
<keyword evidence="4" id="KW-0804">Transcription</keyword>
<dbReference type="InterPro" id="IPR050239">
    <property type="entry name" value="Sigma-70_RNA_pol_init_factors"/>
</dbReference>
<accession>A0ABT0ETB7</accession>
<sequence>MSNVAIQITTPPEGAPAARHSKSFFMPTVTPPLPTLDGPKGLLTAQNEQDLGFRIMMGQLDLVRALAVDTSIVASMVDAIWDAMGAKDKVDKAVAVIFHEGAWLRVGSLPEAHYPSKKAEKAAREKSHEQYAALVRRKLNTIQTLISELRSYSANGMDDTLFSSVVREELRQKLSEVLPYDFILNRAAEQFRVNCKELSMRCRDLLKFICEEVRIPRAKAEGIISGNWTSPKLIPALLLSGGYELKLFPPAAMKKLRLGITQRQKAILEAASTGEAPAAEILAAWSIFMRVDRDIEKCAGIFAGANVRLVEQQVNHYRFSDLDVVRSAANMGLARAVYRFAPEKGFRFSTMAITWLRVSIHRDLADQEMVRLPEGMHKHMRDLKDALRETPNASIDALVEATNLKTDEVRNLIHLVGKPTSIDSSFQEGGSNEVDGLHEMLADTNNDFVSDVEEDSTRDYVKETLGSVLDDRELFVLVNRYGIGDVHEKTLAEMAELMKLSKERVRQLEIQAIGKIRDSEFAGVLLEMWGDL</sequence>
<dbReference type="NCBIfam" id="TIGR02937">
    <property type="entry name" value="sigma70-ECF"/>
    <property type="match status" value="1"/>
</dbReference>
<dbReference type="Proteomes" id="UP001299876">
    <property type="component" value="Unassembled WGS sequence"/>
</dbReference>
<feature type="domain" description="RNA polymerase sigma-70" evidence="5">
    <location>
        <begin position="490"/>
        <end position="516"/>
    </location>
</feature>
<keyword evidence="7" id="KW-1185">Reference proteome</keyword>
<evidence type="ECO:0000256" key="4">
    <source>
        <dbReference type="ARBA" id="ARBA00023163"/>
    </source>
</evidence>
<dbReference type="InterPro" id="IPR013325">
    <property type="entry name" value="RNA_pol_sigma_r2"/>
</dbReference>
<protein>
    <submittedName>
        <fullName evidence="6">Sigma-70 family RNA polymerase sigma factor</fullName>
    </submittedName>
</protein>
<name>A0ABT0ETB7_9PSED</name>
<dbReference type="InterPro" id="IPR000943">
    <property type="entry name" value="RNA_pol_sigma70"/>
</dbReference>
<gene>
    <name evidence="6" type="ORF">L9059_00355</name>
</gene>
<dbReference type="InterPro" id="IPR007630">
    <property type="entry name" value="RNA_pol_sigma70_r4"/>
</dbReference>
<keyword evidence="3" id="KW-0238">DNA-binding</keyword>
<keyword evidence="1" id="KW-0805">Transcription regulation</keyword>
<dbReference type="PANTHER" id="PTHR30603:SF47">
    <property type="entry name" value="RNA POLYMERASE SIGMA FACTOR SIGD, CHLOROPLASTIC"/>
    <property type="match status" value="1"/>
</dbReference>
<dbReference type="SUPFAM" id="SSF88946">
    <property type="entry name" value="Sigma2 domain of RNA polymerase sigma factors"/>
    <property type="match status" value="1"/>
</dbReference>
<evidence type="ECO:0000256" key="3">
    <source>
        <dbReference type="ARBA" id="ARBA00023125"/>
    </source>
</evidence>
<reference evidence="6 7" key="1">
    <citation type="submission" date="2022-02" db="EMBL/GenBank/DDBJ databases">
        <title>Comparative genomics of the first Antarctic Pseudomonas spp. capable of biotransforming 2,4,6-Trinitrotoluene.</title>
        <authorList>
            <person name="Cabrera M.A."/>
            <person name="Marquez S.L."/>
            <person name="Perez-Donoso J.M."/>
        </authorList>
    </citation>
    <scope>NUCLEOTIDE SEQUENCE [LARGE SCALE GENOMIC DNA]</scope>
    <source>
        <strain evidence="6 7">TNT19</strain>
    </source>
</reference>
<dbReference type="InterPro" id="IPR013324">
    <property type="entry name" value="RNA_pol_sigma_r3/r4-like"/>
</dbReference>
<proteinExistence type="predicted"/>
<evidence type="ECO:0000256" key="2">
    <source>
        <dbReference type="ARBA" id="ARBA00023082"/>
    </source>
</evidence>
<dbReference type="RefSeq" id="WP_247285556.1">
    <property type="nucleotide sequence ID" value="NZ_JAKNRW010000001.1"/>
</dbReference>
<organism evidence="6 7">
    <name type="scientific">Pseudomonas violetae</name>
    <dbReference type="NCBI Taxonomy" id="2915813"/>
    <lineage>
        <taxon>Bacteria</taxon>
        <taxon>Pseudomonadati</taxon>
        <taxon>Pseudomonadota</taxon>
        <taxon>Gammaproteobacteria</taxon>
        <taxon>Pseudomonadales</taxon>
        <taxon>Pseudomonadaceae</taxon>
        <taxon>Pseudomonas</taxon>
    </lineage>
</organism>
<dbReference type="Gene3D" id="1.10.10.10">
    <property type="entry name" value="Winged helix-like DNA-binding domain superfamily/Winged helix DNA-binding domain"/>
    <property type="match status" value="1"/>
</dbReference>
<dbReference type="Pfam" id="PF04545">
    <property type="entry name" value="Sigma70_r4"/>
    <property type="match status" value="1"/>
</dbReference>
<dbReference type="PRINTS" id="PR00046">
    <property type="entry name" value="SIGMA70FCT"/>
</dbReference>
<evidence type="ECO:0000313" key="6">
    <source>
        <dbReference type="EMBL" id="MCK1788664.1"/>
    </source>
</evidence>
<keyword evidence="2" id="KW-0731">Sigma factor</keyword>